<comment type="caution">
    <text evidence="1">The sequence shown here is derived from an EMBL/GenBank/DDBJ whole genome shotgun (WGS) entry which is preliminary data.</text>
</comment>
<evidence type="ECO:0000313" key="2">
    <source>
        <dbReference type="Proteomes" id="UP001152607"/>
    </source>
</evidence>
<dbReference type="AlphaFoldDB" id="A0A9W4UPE1"/>
<protein>
    <submittedName>
        <fullName evidence="1">Uncharacterized protein</fullName>
    </submittedName>
</protein>
<proteinExistence type="predicted"/>
<dbReference type="EMBL" id="CAOQHR010000008">
    <property type="protein sequence ID" value="CAI6338372.1"/>
    <property type="molecule type" value="Genomic_DNA"/>
</dbReference>
<reference evidence="1" key="1">
    <citation type="submission" date="2023-01" db="EMBL/GenBank/DDBJ databases">
        <authorList>
            <person name="Van Ghelder C."/>
            <person name="Rancurel C."/>
        </authorList>
    </citation>
    <scope>NUCLEOTIDE SEQUENCE</scope>
    <source>
        <strain evidence="1">CNCM I-4278</strain>
    </source>
</reference>
<accession>A0A9W4UPE1</accession>
<evidence type="ECO:0000313" key="1">
    <source>
        <dbReference type="EMBL" id="CAI6338372.1"/>
    </source>
</evidence>
<gene>
    <name evidence="1" type="ORF">PDIGIT_LOCUS11500</name>
</gene>
<keyword evidence="2" id="KW-1185">Reference proteome</keyword>
<organism evidence="1 2">
    <name type="scientific">Periconia digitata</name>
    <dbReference type="NCBI Taxonomy" id="1303443"/>
    <lineage>
        <taxon>Eukaryota</taxon>
        <taxon>Fungi</taxon>
        <taxon>Dikarya</taxon>
        <taxon>Ascomycota</taxon>
        <taxon>Pezizomycotina</taxon>
        <taxon>Dothideomycetes</taxon>
        <taxon>Pleosporomycetidae</taxon>
        <taxon>Pleosporales</taxon>
        <taxon>Massarineae</taxon>
        <taxon>Periconiaceae</taxon>
        <taxon>Periconia</taxon>
    </lineage>
</organism>
<dbReference type="Proteomes" id="UP001152607">
    <property type="component" value="Unassembled WGS sequence"/>
</dbReference>
<name>A0A9W4UPE1_9PLEO</name>
<sequence>MDEQALPVRSFFLHTYAYMYAHGCFDDDDDDDGYICITDVSRKHRTIRRSHHNNRNYTTTTSSINIVIKGGGLSHPLVMMIDWESIGMGIDNLTLETAREPCKPAVWSRTIPCAFVGRYGFHKWVEITTPSV</sequence>